<dbReference type="GO" id="GO:0006086">
    <property type="term" value="P:pyruvate decarboxylation to acetyl-CoA"/>
    <property type="evidence" value="ECO:0007669"/>
    <property type="project" value="InterPro"/>
</dbReference>
<dbReference type="Pfam" id="PF00198">
    <property type="entry name" value="2-oxoacid_dh"/>
    <property type="match status" value="1"/>
</dbReference>
<evidence type="ECO:0000256" key="4">
    <source>
        <dbReference type="RuleBase" id="RU003423"/>
    </source>
</evidence>
<dbReference type="AlphaFoldDB" id="A0A0M2NEV3"/>
<dbReference type="Proteomes" id="UP000034076">
    <property type="component" value="Unassembled WGS sequence"/>
</dbReference>
<dbReference type="InterPro" id="IPR023213">
    <property type="entry name" value="CAT-like_dom_sf"/>
</dbReference>
<comment type="similarity">
    <text evidence="2 4">Belongs to the 2-oxoacid dehydrogenase family.</text>
</comment>
<feature type="domain" description="Lipoyl-binding" evidence="6">
    <location>
        <begin position="2"/>
        <end position="77"/>
    </location>
</feature>
<dbReference type="STRING" id="270498.CHK_1436"/>
<dbReference type="EMBL" id="LAYJ01000088">
    <property type="protein sequence ID" value="KKI51049.1"/>
    <property type="molecule type" value="Genomic_DNA"/>
</dbReference>
<dbReference type="Gene3D" id="3.30.559.10">
    <property type="entry name" value="Chloramphenicol acetyltransferase-like domain"/>
    <property type="match status" value="1"/>
</dbReference>
<protein>
    <recommendedName>
        <fullName evidence="4">Dihydrolipoamide acetyltransferase component of pyruvate dehydrogenase complex</fullName>
        <ecNumber evidence="4">2.3.1.-</ecNumber>
    </recommendedName>
</protein>
<reference evidence="7 8" key="1">
    <citation type="submission" date="2015-04" db="EMBL/GenBank/DDBJ databases">
        <title>Draft genome sequence of bacteremic isolate Catabacter hongkongensis type strain HKU16T.</title>
        <authorList>
            <person name="Lau S.K."/>
            <person name="Teng J.L."/>
            <person name="Huang Y."/>
            <person name="Curreem S.O."/>
            <person name="Tsui S.K."/>
            <person name="Woo P.C."/>
        </authorList>
    </citation>
    <scope>NUCLEOTIDE SEQUENCE [LARGE SCALE GENOMIC DNA]</scope>
    <source>
        <strain evidence="7 8">HKU16</strain>
    </source>
</reference>
<dbReference type="CDD" id="cd06849">
    <property type="entry name" value="lipoyl_domain"/>
    <property type="match status" value="1"/>
</dbReference>
<dbReference type="InterPro" id="IPR011053">
    <property type="entry name" value="Single_hybrid_motif"/>
</dbReference>
<evidence type="ECO:0000259" key="6">
    <source>
        <dbReference type="PROSITE" id="PS50968"/>
    </source>
</evidence>
<gene>
    <name evidence="7" type="ORF">CHK_1436</name>
</gene>
<accession>A0A0M2NEV3</accession>
<dbReference type="PANTHER" id="PTHR23151:SF90">
    <property type="entry name" value="DIHYDROLIPOYLLYSINE-RESIDUE ACETYLTRANSFERASE COMPONENT OF PYRUVATE DEHYDROGENASE COMPLEX, MITOCHONDRIAL-RELATED"/>
    <property type="match status" value="1"/>
</dbReference>
<feature type="region of interest" description="Disordered" evidence="5">
    <location>
        <begin position="84"/>
        <end position="141"/>
    </location>
</feature>
<proteinExistence type="inferred from homology"/>
<organism evidence="7 8">
    <name type="scientific">Christensenella hongkongensis</name>
    <dbReference type="NCBI Taxonomy" id="270498"/>
    <lineage>
        <taxon>Bacteria</taxon>
        <taxon>Bacillati</taxon>
        <taxon>Bacillota</taxon>
        <taxon>Clostridia</taxon>
        <taxon>Christensenellales</taxon>
        <taxon>Christensenellaceae</taxon>
        <taxon>Christensenella</taxon>
    </lineage>
</organism>
<comment type="caution">
    <text evidence="7">The sequence shown here is derived from an EMBL/GenBank/DDBJ whole genome shotgun (WGS) entry which is preliminary data.</text>
</comment>
<dbReference type="OrthoDB" id="9805770at2"/>
<keyword evidence="4 7" id="KW-0012">Acyltransferase</keyword>
<evidence type="ECO:0000256" key="5">
    <source>
        <dbReference type="SAM" id="MobiDB-lite"/>
    </source>
</evidence>
<dbReference type="EC" id="2.3.1.-" evidence="4"/>
<evidence type="ECO:0000313" key="7">
    <source>
        <dbReference type="EMBL" id="KKI51049.1"/>
    </source>
</evidence>
<evidence type="ECO:0000256" key="3">
    <source>
        <dbReference type="ARBA" id="ARBA00022823"/>
    </source>
</evidence>
<evidence type="ECO:0000256" key="2">
    <source>
        <dbReference type="ARBA" id="ARBA00007317"/>
    </source>
</evidence>
<dbReference type="Pfam" id="PF00364">
    <property type="entry name" value="Biotin_lipoyl"/>
    <property type="match status" value="1"/>
</dbReference>
<dbReference type="InterPro" id="IPR001078">
    <property type="entry name" value="2-oxoacid_DH_actylTfrase"/>
</dbReference>
<dbReference type="SUPFAM" id="SSF52777">
    <property type="entry name" value="CoA-dependent acyltransferases"/>
    <property type="match status" value="1"/>
</dbReference>
<dbReference type="InterPro" id="IPR045257">
    <property type="entry name" value="E2/Pdx1"/>
</dbReference>
<dbReference type="PROSITE" id="PS50968">
    <property type="entry name" value="BIOTINYL_LIPOYL"/>
    <property type="match status" value="1"/>
</dbReference>
<dbReference type="RefSeq" id="WP_046443310.1">
    <property type="nucleotide sequence ID" value="NZ_LAYJ01000088.1"/>
</dbReference>
<dbReference type="PANTHER" id="PTHR23151">
    <property type="entry name" value="DIHYDROLIPOAMIDE ACETYL/SUCCINYL-TRANSFERASE-RELATED"/>
    <property type="match status" value="1"/>
</dbReference>
<evidence type="ECO:0000313" key="8">
    <source>
        <dbReference type="Proteomes" id="UP000034076"/>
    </source>
</evidence>
<dbReference type="GO" id="GO:0045254">
    <property type="term" value="C:pyruvate dehydrogenase complex"/>
    <property type="evidence" value="ECO:0007669"/>
    <property type="project" value="InterPro"/>
</dbReference>
<keyword evidence="8" id="KW-1185">Reference proteome</keyword>
<name>A0A0M2NEV3_9FIRM</name>
<dbReference type="PROSITE" id="PS00189">
    <property type="entry name" value="LIPOYL"/>
    <property type="match status" value="1"/>
</dbReference>
<dbReference type="GO" id="GO:0016746">
    <property type="term" value="F:acyltransferase activity"/>
    <property type="evidence" value="ECO:0007669"/>
    <property type="project" value="UniProtKB-KW"/>
</dbReference>
<dbReference type="Gene3D" id="2.40.50.100">
    <property type="match status" value="1"/>
</dbReference>
<keyword evidence="3 4" id="KW-0450">Lipoyl</keyword>
<keyword evidence="4 7" id="KW-0808">Transferase</keyword>
<dbReference type="SUPFAM" id="SSF51230">
    <property type="entry name" value="Single hybrid motif"/>
    <property type="match status" value="1"/>
</dbReference>
<dbReference type="InterPro" id="IPR003016">
    <property type="entry name" value="2-oxoA_DH_lipoyl-BS"/>
</dbReference>
<feature type="compositionally biased region" description="Basic and acidic residues" evidence="5">
    <location>
        <begin position="106"/>
        <end position="120"/>
    </location>
</feature>
<dbReference type="PATRIC" id="fig|270498.16.peg.875"/>
<dbReference type="InterPro" id="IPR000089">
    <property type="entry name" value="Biotin_lipoyl"/>
</dbReference>
<evidence type="ECO:0000256" key="1">
    <source>
        <dbReference type="ARBA" id="ARBA00001938"/>
    </source>
</evidence>
<sequence>MAHEITMPASGQTAAESLIVRWNVAEGDEIRRGDVLFEIETDKATMKVESFAQGTLLKIVSAAGEKVEAGKVVAYIGKPGEEVGGVQPEHGEARRGCEEDEYQPIMKKEQPAKPIREKQAEQPGKQEAGNDVVQASPAARKLAKETNRDITALYKRLGRPVKAADVQNETQQDAGYDVEAPSAMRKVIARRMLESTTQAPQFTVSINPDMTEMIALRAQLNDVLAEDSRVSFNDLLAKCVCMAVKKAPYINAQYVSDEEIRLYRHVNIGIAAALPDGLVVPVVKNADTLTLAGLARQSAKLVGEAKRGRLQAADMQGGTITISNLGMYGIDNFTALVNRPESAILAVGGIIDTPVGRNGSVKLRPLMNITASFDHRMIDGGVGALFMAELKRLVEHPVSVLL</sequence>
<comment type="cofactor">
    <cofactor evidence="1 4">
        <name>(R)-lipoate</name>
        <dbReference type="ChEBI" id="CHEBI:83088"/>
    </cofactor>
</comment>
<keyword evidence="7" id="KW-0670">Pyruvate</keyword>